<protein>
    <recommendedName>
        <fullName evidence="2">Outer membrane protein beta-barrel domain-containing protein</fullName>
    </recommendedName>
</protein>
<dbReference type="AlphaFoldDB" id="J9GNS9"/>
<gene>
    <name evidence="1" type="ORF">EVA_02573</name>
</gene>
<sequence>MKKFLVAALLAGGLNGWASVRPDTIVVVNHPQKVTIEKSLSSLSVKVEGRGSDQQYYYSERMETDSSAAFLTKEQRTDNWDFKIPFVGKKKQKMLEKNTTDVCFGGFGFGLVSAVGADDGVKVDMGASFELSMDHLLSIHYNLTHSTYVSAGFGMTWRNYRMTGRNRFIQNVDNLQVGPYPEGAQIDFSRLKVYSLTVPLMLHQYLNRDIVVSFGLVINFNTHASLKTRYVLDGEKVCEKSNNIHHNRLTLDLMAKFRFRTLGLYVKYSPTNVLNTEFGPKFRSLSTGITLFY</sequence>
<evidence type="ECO:0008006" key="2">
    <source>
        <dbReference type="Google" id="ProtNLM"/>
    </source>
</evidence>
<name>J9GNS9_9ZZZZ</name>
<organism evidence="1">
    <name type="scientific">gut metagenome</name>
    <dbReference type="NCBI Taxonomy" id="749906"/>
    <lineage>
        <taxon>unclassified sequences</taxon>
        <taxon>metagenomes</taxon>
        <taxon>organismal metagenomes</taxon>
    </lineage>
</organism>
<evidence type="ECO:0000313" key="1">
    <source>
        <dbReference type="EMBL" id="EJX09324.1"/>
    </source>
</evidence>
<dbReference type="EMBL" id="AMCI01000418">
    <property type="protein sequence ID" value="EJX09324.1"/>
    <property type="molecule type" value="Genomic_DNA"/>
</dbReference>
<comment type="caution">
    <text evidence="1">The sequence shown here is derived from an EMBL/GenBank/DDBJ whole genome shotgun (WGS) entry which is preliminary data.</text>
</comment>
<proteinExistence type="predicted"/>
<reference evidence="1" key="1">
    <citation type="journal article" date="2012" name="PLoS ONE">
        <title>Gene sets for utilization of primary and secondary nutrition supplies in the distal gut of endangered iberian lynx.</title>
        <authorList>
            <person name="Alcaide M."/>
            <person name="Messina E."/>
            <person name="Richter M."/>
            <person name="Bargiela R."/>
            <person name="Peplies J."/>
            <person name="Huws S.A."/>
            <person name="Newbold C.J."/>
            <person name="Golyshin P.N."/>
            <person name="Simon M.A."/>
            <person name="Lopez G."/>
            <person name="Yakimov M.M."/>
            <person name="Ferrer M."/>
        </authorList>
    </citation>
    <scope>NUCLEOTIDE SEQUENCE</scope>
</reference>
<accession>J9GNS9</accession>